<proteinExistence type="predicted"/>
<feature type="compositionally biased region" description="Pro residues" evidence="1">
    <location>
        <begin position="240"/>
        <end position="249"/>
    </location>
</feature>
<sequence>MNFGPGSFDTPIITNLLNTSLLNRRPPLSKLKMSITTHIMELDQFYGSIATFFFFKPDQHLRLVNNNEQFRTPFQEALVNCDSKIETERKTGLSTLRNLNNKLQTRKSKLISTYPKYHTLQLLFYSIQNYIDASTTRHIESALELQNQYIDKFITLLLDNNVDETKYYTLYQKFKKELDDRNIQIVNLTPPPSVPSVPSPSVPPPSVPPPSVPPPSVPPPSVPPPSVPPALPPSSVALPPSVPPAPPPSSLALLHPSVNLPPPVNLPPQPPQAGGVKRRRLKFPSYKYYMKAFKTYSKRKLKTFRKRRNYKKTKRNKY</sequence>
<evidence type="ECO:0000313" key="2">
    <source>
        <dbReference type="EMBL" id="QHT02030.1"/>
    </source>
</evidence>
<feature type="compositionally biased region" description="Pro residues" evidence="1">
    <location>
        <begin position="259"/>
        <end position="271"/>
    </location>
</feature>
<name>A0A6C0CDW0_9ZZZZ</name>
<feature type="compositionally biased region" description="Pro residues" evidence="1">
    <location>
        <begin position="189"/>
        <end position="232"/>
    </location>
</feature>
<reference evidence="2" key="1">
    <citation type="journal article" date="2020" name="Nature">
        <title>Giant virus diversity and host interactions through global metagenomics.</title>
        <authorList>
            <person name="Schulz F."/>
            <person name="Roux S."/>
            <person name="Paez-Espino D."/>
            <person name="Jungbluth S."/>
            <person name="Walsh D.A."/>
            <person name="Denef V.J."/>
            <person name="McMahon K.D."/>
            <person name="Konstantinidis K.T."/>
            <person name="Eloe-Fadrosh E.A."/>
            <person name="Kyrpides N.C."/>
            <person name="Woyke T."/>
        </authorList>
    </citation>
    <scope>NUCLEOTIDE SEQUENCE</scope>
    <source>
        <strain evidence="2">GVMAG-M-3300020523-10</strain>
    </source>
</reference>
<protein>
    <submittedName>
        <fullName evidence="2">Uncharacterized protein</fullName>
    </submittedName>
</protein>
<accession>A0A6C0CDW0</accession>
<dbReference type="EMBL" id="MN739387">
    <property type="protein sequence ID" value="QHT02030.1"/>
    <property type="molecule type" value="Genomic_DNA"/>
</dbReference>
<feature type="region of interest" description="Disordered" evidence="1">
    <location>
        <begin position="187"/>
        <end position="279"/>
    </location>
</feature>
<organism evidence="2">
    <name type="scientific">viral metagenome</name>
    <dbReference type="NCBI Taxonomy" id="1070528"/>
    <lineage>
        <taxon>unclassified sequences</taxon>
        <taxon>metagenomes</taxon>
        <taxon>organismal metagenomes</taxon>
    </lineage>
</organism>
<evidence type="ECO:0000256" key="1">
    <source>
        <dbReference type="SAM" id="MobiDB-lite"/>
    </source>
</evidence>
<dbReference type="AlphaFoldDB" id="A0A6C0CDW0"/>